<proteinExistence type="predicted"/>
<evidence type="ECO:0000313" key="3">
    <source>
        <dbReference type="EMBL" id="EMD32499.1"/>
    </source>
</evidence>
<protein>
    <submittedName>
        <fullName evidence="3">Uncharacterized protein</fullName>
    </submittedName>
</protein>
<dbReference type="HOGENOM" id="CLU_808931_0_0_1"/>
<feature type="coiled-coil region" evidence="1">
    <location>
        <begin position="129"/>
        <end position="156"/>
    </location>
</feature>
<name>M2PAH0_CERS8</name>
<keyword evidence="4" id="KW-1185">Reference proteome</keyword>
<evidence type="ECO:0000313" key="4">
    <source>
        <dbReference type="Proteomes" id="UP000016930"/>
    </source>
</evidence>
<keyword evidence="1" id="KW-0175">Coiled coil</keyword>
<organism evidence="3 4">
    <name type="scientific">Ceriporiopsis subvermispora (strain B)</name>
    <name type="common">White-rot fungus</name>
    <name type="synonym">Gelatoporia subvermispora</name>
    <dbReference type="NCBI Taxonomy" id="914234"/>
    <lineage>
        <taxon>Eukaryota</taxon>
        <taxon>Fungi</taxon>
        <taxon>Dikarya</taxon>
        <taxon>Basidiomycota</taxon>
        <taxon>Agaricomycotina</taxon>
        <taxon>Agaricomycetes</taxon>
        <taxon>Polyporales</taxon>
        <taxon>Gelatoporiaceae</taxon>
        <taxon>Gelatoporia</taxon>
    </lineage>
</organism>
<gene>
    <name evidence="3" type="ORF">CERSUDRAFT_99225</name>
</gene>
<evidence type="ECO:0000256" key="2">
    <source>
        <dbReference type="SAM" id="MobiDB-lite"/>
    </source>
</evidence>
<dbReference type="EMBL" id="KB445810">
    <property type="protein sequence ID" value="EMD32499.1"/>
    <property type="molecule type" value="Genomic_DNA"/>
</dbReference>
<dbReference type="Proteomes" id="UP000016930">
    <property type="component" value="Unassembled WGS sequence"/>
</dbReference>
<dbReference type="OrthoDB" id="3242001at2759"/>
<feature type="region of interest" description="Disordered" evidence="2">
    <location>
        <begin position="80"/>
        <end position="122"/>
    </location>
</feature>
<sequence length="343" mass="38043">MSSTSGRSLASTCTFDIRSDSGRSSSSYHSRVDSGYLSGSSHNALYDTLMLWREADDARRRLPEQEQAVAGCKKLLQEKREMEQNVASSSRSGKTKRKPSVLNLFKNSKHSGPSEEIQSVPPQPALTPISVLELQLKELTEQLESTQQLADFLDARYDALRACLEDGHIPLWHESDSRGRLGQAEKAVANREASYNGILIVDAIKLIRHHQSVEITLSLRRARHAVQSAHLHYRHAMDIVDSVCSPTGSKWGSAFGDEQSREQTYKDAASSAHKAQVCFNECLRALEPHLDLLQEDEVQACRDLQELGLLQAVRLYELMYGGKALAMGISGPFVHSSLDGIAR</sequence>
<dbReference type="AlphaFoldDB" id="M2PAH0"/>
<accession>M2PAH0</accession>
<reference evidence="3 4" key="1">
    <citation type="journal article" date="2012" name="Proc. Natl. Acad. Sci. U.S.A.">
        <title>Comparative genomics of Ceriporiopsis subvermispora and Phanerochaete chrysosporium provide insight into selective ligninolysis.</title>
        <authorList>
            <person name="Fernandez-Fueyo E."/>
            <person name="Ruiz-Duenas F.J."/>
            <person name="Ferreira P."/>
            <person name="Floudas D."/>
            <person name="Hibbett D.S."/>
            <person name="Canessa P."/>
            <person name="Larrondo L.F."/>
            <person name="James T.Y."/>
            <person name="Seelenfreund D."/>
            <person name="Lobos S."/>
            <person name="Polanco R."/>
            <person name="Tello M."/>
            <person name="Honda Y."/>
            <person name="Watanabe T."/>
            <person name="Watanabe T."/>
            <person name="Ryu J.S."/>
            <person name="Kubicek C.P."/>
            <person name="Schmoll M."/>
            <person name="Gaskell J."/>
            <person name="Hammel K.E."/>
            <person name="St John F.J."/>
            <person name="Vanden Wymelenberg A."/>
            <person name="Sabat G."/>
            <person name="Splinter BonDurant S."/>
            <person name="Syed K."/>
            <person name="Yadav J.S."/>
            <person name="Doddapaneni H."/>
            <person name="Subramanian V."/>
            <person name="Lavin J.L."/>
            <person name="Oguiza J.A."/>
            <person name="Perez G."/>
            <person name="Pisabarro A.G."/>
            <person name="Ramirez L."/>
            <person name="Santoyo F."/>
            <person name="Master E."/>
            <person name="Coutinho P.M."/>
            <person name="Henrissat B."/>
            <person name="Lombard V."/>
            <person name="Magnuson J.K."/>
            <person name="Kuees U."/>
            <person name="Hori C."/>
            <person name="Igarashi K."/>
            <person name="Samejima M."/>
            <person name="Held B.W."/>
            <person name="Barry K.W."/>
            <person name="LaButti K.M."/>
            <person name="Lapidus A."/>
            <person name="Lindquist E.A."/>
            <person name="Lucas S.M."/>
            <person name="Riley R."/>
            <person name="Salamov A.A."/>
            <person name="Hoffmeister D."/>
            <person name="Schwenk D."/>
            <person name="Hadar Y."/>
            <person name="Yarden O."/>
            <person name="de Vries R.P."/>
            <person name="Wiebenga A."/>
            <person name="Stenlid J."/>
            <person name="Eastwood D."/>
            <person name="Grigoriev I.V."/>
            <person name="Berka R.M."/>
            <person name="Blanchette R.A."/>
            <person name="Kersten P."/>
            <person name="Martinez A.T."/>
            <person name="Vicuna R."/>
            <person name="Cullen D."/>
        </authorList>
    </citation>
    <scope>NUCLEOTIDE SEQUENCE [LARGE SCALE GENOMIC DNA]</scope>
    <source>
        <strain evidence="3 4">B</strain>
    </source>
</reference>
<evidence type="ECO:0000256" key="1">
    <source>
        <dbReference type="SAM" id="Coils"/>
    </source>
</evidence>